<gene>
    <name evidence="3" type="ORF">M407DRAFT_11347</name>
</gene>
<dbReference type="EMBL" id="KN823216">
    <property type="protein sequence ID" value="KIO19535.1"/>
    <property type="molecule type" value="Genomic_DNA"/>
</dbReference>
<organism evidence="3 4">
    <name type="scientific">Tulasnella calospora MUT 4182</name>
    <dbReference type="NCBI Taxonomy" id="1051891"/>
    <lineage>
        <taxon>Eukaryota</taxon>
        <taxon>Fungi</taxon>
        <taxon>Dikarya</taxon>
        <taxon>Basidiomycota</taxon>
        <taxon>Agaricomycotina</taxon>
        <taxon>Agaricomycetes</taxon>
        <taxon>Cantharellales</taxon>
        <taxon>Tulasnellaceae</taxon>
        <taxon>Tulasnella</taxon>
    </lineage>
</organism>
<reference evidence="3 4" key="1">
    <citation type="submission" date="2014-04" db="EMBL/GenBank/DDBJ databases">
        <authorList>
            <consortium name="DOE Joint Genome Institute"/>
            <person name="Kuo A."/>
            <person name="Girlanda M."/>
            <person name="Perotto S."/>
            <person name="Kohler A."/>
            <person name="Nagy L.G."/>
            <person name="Floudas D."/>
            <person name="Copeland A."/>
            <person name="Barry K.W."/>
            <person name="Cichocki N."/>
            <person name="Veneault-Fourrey C."/>
            <person name="LaButti K."/>
            <person name="Lindquist E.A."/>
            <person name="Lipzen A."/>
            <person name="Lundell T."/>
            <person name="Morin E."/>
            <person name="Murat C."/>
            <person name="Sun H."/>
            <person name="Tunlid A."/>
            <person name="Henrissat B."/>
            <person name="Grigoriev I.V."/>
            <person name="Hibbett D.S."/>
            <person name="Martin F."/>
            <person name="Nordberg H.P."/>
            <person name="Cantor M.N."/>
            <person name="Hua S.X."/>
        </authorList>
    </citation>
    <scope>NUCLEOTIDE SEQUENCE [LARGE SCALE GENOMIC DNA]</scope>
    <source>
        <strain evidence="3 4">MUT 4182</strain>
    </source>
</reference>
<dbReference type="AlphaFoldDB" id="A0A0C3PWU4"/>
<dbReference type="HOGENOM" id="CLU_1732830_0_0_1"/>
<proteinExistence type="predicted"/>
<evidence type="ECO:0000256" key="1">
    <source>
        <dbReference type="SAM" id="MobiDB-lite"/>
    </source>
</evidence>
<dbReference type="OrthoDB" id="10501383at2759"/>
<keyword evidence="2" id="KW-0732">Signal</keyword>
<evidence type="ECO:0000313" key="4">
    <source>
        <dbReference type="Proteomes" id="UP000054248"/>
    </source>
</evidence>
<accession>A0A0C3PWU4</accession>
<reference evidence="4" key="2">
    <citation type="submission" date="2015-01" db="EMBL/GenBank/DDBJ databases">
        <title>Evolutionary Origins and Diversification of the Mycorrhizal Mutualists.</title>
        <authorList>
            <consortium name="DOE Joint Genome Institute"/>
            <consortium name="Mycorrhizal Genomics Consortium"/>
            <person name="Kohler A."/>
            <person name="Kuo A."/>
            <person name="Nagy L.G."/>
            <person name="Floudas D."/>
            <person name="Copeland A."/>
            <person name="Barry K.W."/>
            <person name="Cichocki N."/>
            <person name="Veneault-Fourrey C."/>
            <person name="LaButti K."/>
            <person name="Lindquist E.A."/>
            <person name="Lipzen A."/>
            <person name="Lundell T."/>
            <person name="Morin E."/>
            <person name="Murat C."/>
            <person name="Riley R."/>
            <person name="Ohm R."/>
            <person name="Sun H."/>
            <person name="Tunlid A."/>
            <person name="Henrissat B."/>
            <person name="Grigoriev I.V."/>
            <person name="Hibbett D.S."/>
            <person name="Martin F."/>
        </authorList>
    </citation>
    <scope>NUCLEOTIDE SEQUENCE [LARGE SCALE GENOMIC DNA]</scope>
    <source>
        <strain evidence="4">MUT 4182</strain>
    </source>
</reference>
<evidence type="ECO:0000313" key="3">
    <source>
        <dbReference type="EMBL" id="KIO19535.1"/>
    </source>
</evidence>
<feature type="signal peptide" evidence="2">
    <location>
        <begin position="1"/>
        <end position="24"/>
    </location>
</feature>
<feature type="region of interest" description="Disordered" evidence="1">
    <location>
        <begin position="110"/>
        <end position="151"/>
    </location>
</feature>
<protein>
    <submittedName>
        <fullName evidence="3">Uncharacterized protein</fullName>
    </submittedName>
</protein>
<evidence type="ECO:0000256" key="2">
    <source>
        <dbReference type="SAM" id="SignalP"/>
    </source>
</evidence>
<keyword evidence="4" id="KW-1185">Reference proteome</keyword>
<feature type="compositionally biased region" description="Polar residues" evidence="1">
    <location>
        <begin position="111"/>
        <end position="124"/>
    </location>
</feature>
<feature type="chain" id="PRO_5002180570" evidence="2">
    <location>
        <begin position="25"/>
        <end position="151"/>
    </location>
</feature>
<dbReference type="Proteomes" id="UP000054248">
    <property type="component" value="Unassembled WGS sequence"/>
</dbReference>
<name>A0A0C3PWU4_9AGAM</name>
<sequence length="151" mass="15665">MRVSVTLFTSLLIFSASTSTSVAAAPLAFRFSADVAHLMHVPRAPAPEPLVAPAVEKPAADAAVVPETAAEKKKRVIAPLTNAERLARGLPPASPASFVKRAIGSFMHRNLPSSDATEEALNSETSLSSTFATPPPPPSSQPLSGFVNPAL</sequence>